<comment type="catalytic activity">
    <reaction evidence="1">
        <text>ATP + protein L-histidine = ADP + protein N-phospho-L-histidine.</text>
        <dbReference type="EC" id="2.7.13.3"/>
    </reaction>
</comment>
<dbReference type="CDD" id="cd00130">
    <property type="entry name" value="PAS"/>
    <property type="match status" value="1"/>
</dbReference>
<dbReference type="Pfam" id="PF13188">
    <property type="entry name" value="PAS_8"/>
    <property type="match status" value="2"/>
</dbReference>
<dbReference type="InterPro" id="IPR000014">
    <property type="entry name" value="PAS"/>
</dbReference>
<dbReference type="SUPFAM" id="SSF55785">
    <property type="entry name" value="PYP-like sensor domain (PAS domain)"/>
    <property type="match status" value="3"/>
</dbReference>
<feature type="domain" description="Histidine kinase" evidence="9">
    <location>
        <begin position="402"/>
        <end position="607"/>
    </location>
</feature>
<dbReference type="GO" id="GO:0006355">
    <property type="term" value="P:regulation of DNA-templated transcription"/>
    <property type="evidence" value="ECO:0007669"/>
    <property type="project" value="InterPro"/>
</dbReference>
<dbReference type="InterPro" id="IPR003594">
    <property type="entry name" value="HATPase_dom"/>
</dbReference>
<dbReference type="SMART" id="SM00388">
    <property type="entry name" value="HisKA"/>
    <property type="match status" value="1"/>
</dbReference>
<feature type="domain" description="PAS" evidence="10">
    <location>
        <begin position="32"/>
        <end position="102"/>
    </location>
</feature>
<dbReference type="SUPFAM" id="SSF55874">
    <property type="entry name" value="ATPase domain of HSP90 chaperone/DNA topoisomerase II/histidine kinase"/>
    <property type="match status" value="1"/>
</dbReference>
<dbReference type="Proteomes" id="UP000447833">
    <property type="component" value="Unassembled WGS sequence"/>
</dbReference>
<evidence type="ECO:0000256" key="6">
    <source>
        <dbReference type="ARBA" id="ARBA00022777"/>
    </source>
</evidence>
<dbReference type="AlphaFoldDB" id="A0A845EYB1"/>
<dbReference type="PROSITE" id="PS50112">
    <property type="entry name" value="PAS"/>
    <property type="match status" value="3"/>
</dbReference>
<evidence type="ECO:0000256" key="8">
    <source>
        <dbReference type="ARBA" id="ARBA00023012"/>
    </source>
</evidence>
<dbReference type="InterPro" id="IPR035965">
    <property type="entry name" value="PAS-like_dom_sf"/>
</dbReference>
<evidence type="ECO:0000256" key="7">
    <source>
        <dbReference type="ARBA" id="ARBA00022840"/>
    </source>
</evidence>
<keyword evidence="3" id="KW-0597">Phosphoprotein</keyword>
<dbReference type="GO" id="GO:0005524">
    <property type="term" value="F:ATP binding"/>
    <property type="evidence" value="ECO:0007669"/>
    <property type="project" value="UniProtKB-KW"/>
</dbReference>
<dbReference type="Pfam" id="PF00989">
    <property type="entry name" value="PAS"/>
    <property type="match status" value="1"/>
</dbReference>
<evidence type="ECO:0000259" key="10">
    <source>
        <dbReference type="PROSITE" id="PS50112"/>
    </source>
</evidence>
<accession>A0A845EYB1</accession>
<dbReference type="SMART" id="SM00091">
    <property type="entry name" value="PAS"/>
    <property type="match status" value="3"/>
</dbReference>
<dbReference type="CDD" id="cd00082">
    <property type="entry name" value="HisKA"/>
    <property type="match status" value="1"/>
</dbReference>
<organism evidence="11 12">
    <name type="scientific">Guptibacillus hwajinpoensis</name>
    <dbReference type="NCBI Taxonomy" id="208199"/>
    <lineage>
        <taxon>Bacteria</taxon>
        <taxon>Bacillati</taxon>
        <taxon>Bacillota</taxon>
        <taxon>Bacilli</taxon>
        <taxon>Bacillales</taxon>
        <taxon>Guptibacillaceae</taxon>
        <taxon>Guptibacillus</taxon>
    </lineage>
</organism>
<evidence type="ECO:0000313" key="11">
    <source>
        <dbReference type="EMBL" id="MYL63592.1"/>
    </source>
</evidence>
<dbReference type="SMART" id="SM00387">
    <property type="entry name" value="HATPase_c"/>
    <property type="match status" value="1"/>
</dbReference>
<dbReference type="EC" id="2.7.13.3" evidence="2"/>
<dbReference type="CDD" id="cd00075">
    <property type="entry name" value="HATPase"/>
    <property type="match status" value="1"/>
</dbReference>
<protein>
    <recommendedName>
        <fullName evidence="2">histidine kinase</fullName>
        <ecNumber evidence="2">2.7.13.3</ecNumber>
    </recommendedName>
</protein>
<dbReference type="Gene3D" id="3.30.565.10">
    <property type="entry name" value="Histidine kinase-like ATPase, C-terminal domain"/>
    <property type="match status" value="1"/>
</dbReference>
<dbReference type="InterPro" id="IPR036890">
    <property type="entry name" value="HATPase_C_sf"/>
</dbReference>
<dbReference type="EMBL" id="WMEY01000003">
    <property type="protein sequence ID" value="MYL63592.1"/>
    <property type="molecule type" value="Genomic_DNA"/>
</dbReference>
<dbReference type="InterPro" id="IPR013767">
    <property type="entry name" value="PAS_fold"/>
</dbReference>
<keyword evidence="7" id="KW-0067">ATP-binding</keyword>
<dbReference type="PROSITE" id="PS50109">
    <property type="entry name" value="HIS_KIN"/>
    <property type="match status" value="1"/>
</dbReference>
<name>A0A845EYB1_9BACL</name>
<proteinExistence type="predicted"/>
<evidence type="ECO:0000256" key="2">
    <source>
        <dbReference type="ARBA" id="ARBA00012438"/>
    </source>
</evidence>
<keyword evidence="5" id="KW-0547">Nucleotide-binding</keyword>
<evidence type="ECO:0000256" key="5">
    <source>
        <dbReference type="ARBA" id="ARBA00022741"/>
    </source>
</evidence>
<dbReference type="PANTHER" id="PTHR43065:SF10">
    <property type="entry name" value="PEROXIDE STRESS-ACTIVATED HISTIDINE KINASE MAK3"/>
    <property type="match status" value="1"/>
</dbReference>
<evidence type="ECO:0000259" key="9">
    <source>
        <dbReference type="PROSITE" id="PS50109"/>
    </source>
</evidence>
<sequence length="616" mass="70543">MESNKTNHPKISMLKAGSELEKQDINLELMEKSRKLDHIFNHSRDGMTLSDQNGNLVEINQACSEIFELDMESIHSKKIGHHVAPEGIRTFQKMRRHLVEEGYVIEKLPVILENGKLKFIELSITYKAYRDLNLSIIRDVTEEQLLLNKLTESEDKLTNIFENALDGILIWNPERMIVDANPAACKLFNISLNEIKTYHLFDFLEGKNISIGKTFQEKVERHGEVRGDIQFTMPDGEKKQLEFTTKKSAYGNLYLTIYRDITHTKQMIQELQQSEERFRQLFERALDGMAILDHNGYIVNVNESFCQIFEVDKDLIISTHYSHLENGCDITWDNPAMLGRSGEGKRHRQSTGEKQYFSFTLSYEIYPNHHLVIIREVTEIKNAEADLRKTETTNVLGDLAASVAHEIRNPLSTVKGFLQLLDGNEAVNQELLKVVGVEMQQLEEIVNEFLLLSKREFVSYEVVNLNEMLAELVEDLSQKAADRKINIVEAYGSIDVEYRCIRSHIKQVMMNLINNGIESMPNGGQLKTKLLKTENGEILIEVEDHGDGIPDHLINRLGEPYYQTSEKGTGLGLMVSYKVIKEHGGHIEVTSKKHEGTVFLIKLPANPSFVHMEKEE</sequence>
<dbReference type="NCBIfam" id="TIGR00229">
    <property type="entry name" value="sensory_box"/>
    <property type="match status" value="3"/>
</dbReference>
<dbReference type="InterPro" id="IPR004358">
    <property type="entry name" value="Sig_transdc_His_kin-like_C"/>
</dbReference>
<dbReference type="InterPro" id="IPR036097">
    <property type="entry name" value="HisK_dim/P_sf"/>
</dbReference>
<evidence type="ECO:0000256" key="1">
    <source>
        <dbReference type="ARBA" id="ARBA00000085"/>
    </source>
</evidence>
<dbReference type="GO" id="GO:0000155">
    <property type="term" value="F:phosphorelay sensor kinase activity"/>
    <property type="evidence" value="ECO:0007669"/>
    <property type="project" value="InterPro"/>
</dbReference>
<feature type="domain" description="PAS" evidence="10">
    <location>
        <begin position="274"/>
        <end position="318"/>
    </location>
</feature>
<dbReference type="Gene3D" id="1.10.287.130">
    <property type="match status" value="1"/>
</dbReference>
<dbReference type="PRINTS" id="PR00344">
    <property type="entry name" value="BCTRLSENSOR"/>
</dbReference>
<dbReference type="InterPro" id="IPR005467">
    <property type="entry name" value="His_kinase_dom"/>
</dbReference>
<dbReference type="Gene3D" id="3.30.450.20">
    <property type="entry name" value="PAS domain"/>
    <property type="match status" value="3"/>
</dbReference>
<keyword evidence="4" id="KW-0808">Transferase</keyword>
<reference evidence="11 12" key="1">
    <citation type="submission" date="2019-11" db="EMBL/GenBank/DDBJ databases">
        <title>Genome sequences of 17 halophilic strains isolated from different environments.</title>
        <authorList>
            <person name="Furrow R.E."/>
        </authorList>
    </citation>
    <scope>NUCLEOTIDE SEQUENCE [LARGE SCALE GENOMIC DNA]</scope>
    <source>
        <strain evidence="11 12">22506_14_FS</strain>
    </source>
</reference>
<evidence type="ECO:0000313" key="12">
    <source>
        <dbReference type="Proteomes" id="UP000447833"/>
    </source>
</evidence>
<gene>
    <name evidence="11" type="ORF">GLW07_09540</name>
</gene>
<dbReference type="Pfam" id="PF02518">
    <property type="entry name" value="HATPase_c"/>
    <property type="match status" value="1"/>
</dbReference>
<dbReference type="PANTHER" id="PTHR43065">
    <property type="entry name" value="SENSOR HISTIDINE KINASE"/>
    <property type="match status" value="1"/>
</dbReference>
<comment type="caution">
    <text evidence="11">The sequence shown here is derived from an EMBL/GenBank/DDBJ whole genome shotgun (WGS) entry which is preliminary data.</text>
</comment>
<dbReference type="SUPFAM" id="SSF47384">
    <property type="entry name" value="Homodimeric domain of signal transducing histidine kinase"/>
    <property type="match status" value="1"/>
</dbReference>
<evidence type="ECO:0000256" key="4">
    <source>
        <dbReference type="ARBA" id="ARBA00022679"/>
    </source>
</evidence>
<keyword evidence="6" id="KW-0418">Kinase</keyword>
<keyword evidence="8" id="KW-0902">Two-component regulatory system</keyword>
<dbReference type="Pfam" id="PF00512">
    <property type="entry name" value="HisKA"/>
    <property type="match status" value="1"/>
</dbReference>
<dbReference type="InterPro" id="IPR003661">
    <property type="entry name" value="HisK_dim/P_dom"/>
</dbReference>
<dbReference type="RefSeq" id="WP_098443204.1">
    <property type="nucleotide sequence ID" value="NZ_WMEY01000003.1"/>
</dbReference>
<feature type="domain" description="PAS" evidence="10">
    <location>
        <begin position="153"/>
        <end position="195"/>
    </location>
</feature>
<evidence type="ECO:0000256" key="3">
    <source>
        <dbReference type="ARBA" id="ARBA00022553"/>
    </source>
</evidence>